<dbReference type="GO" id="GO:0015888">
    <property type="term" value="P:thiamine transport"/>
    <property type="evidence" value="ECO:0007669"/>
    <property type="project" value="TreeGrafter"/>
</dbReference>
<gene>
    <name evidence="2" type="ORF">SAMN00808754_2183</name>
</gene>
<dbReference type="OrthoDB" id="9808332at2"/>
<dbReference type="EMBL" id="LT838272">
    <property type="protein sequence ID" value="SMB98183.1"/>
    <property type="molecule type" value="Genomic_DNA"/>
</dbReference>
<proteinExistence type="predicted"/>
<dbReference type="InterPro" id="IPR006059">
    <property type="entry name" value="SBP"/>
</dbReference>
<dbReference type="STRING" id="698762.SAMN00808754_2183"/>
<name>A0A1W1VY56_9FIRM</name>
<dbReference type="GO" id="GO:0030976">
    <property type="term" value="F:thiamine pyrophosphate binding"/>
    <property type="evidence" value="ECO:0007669"/>
    <property type="project" value="TreeGrafter"/>
</dbReference>
<dbReference type="PANTHER" id="PTHR30006">
    <property type="entry name" value="THIAMINE-BINDING PERIPLASMIC PROTEIN-RELATED"/>
    <property type="match status" value="1"/>
</dbReference>
<evidence type="ECO:0000256" key="1">
    <source>
        <dbReference type="ARBA" id="ARBA00022729"/>
    </source>
</evidence>
<dbReference type="AlphaFoldDB" id="A0A1W1VY56"/>
<reference evidence="2 3" key="1">
    <citation type="submission" date="2017-04" db="EMBL/GenBank/DDBJ databases">
        <authorList>
            <person name="Afonso C.L."/>
            <person name="Miller P.J."/>
            <person name="Scott M.A."/>
            <person name="Spackman E."/>
            <person name="Goraichik I."/>
            <person name="Dimitrov K.M."/>
            <person name="Suarez D.L."/>
            <person name="Swayne D.E."/>
        </authorList>
    </citation>
    <scope>NUCLEOTIDE SEQUENCE [LARGE SCALE GENOMIC DNA]</scope>
    <source>
        <strain evidence="2 3">ToBE</strain>
    </source>
</reference>
<organism evidence="2 3">
    <name type="scientific">Thermanaeromonas toyohensis ToBE</name>
    <dbReference type="NCBI Taxonomy" id="698762"/>
    <lineage>
        <taxon>Bacteria</taxon>
        <taxon>Bacillati</taxon>
        <taxon>Bacillota</taxon>
        <taxon>Clostridia</taxon>
        <taxon>Neomoorellales</taxon>
        <taxon>Neomoorellaceae</taxon>
        <taxon>Thermanaeromonas</taxon>
    </lineage>
</organism>
<evidence type="ECO:0000313" key="2">
    <source>
        <dbReference type="EMBL" id="SMB98183.1"/>
    </source>
</evidence>
<protein>
    <submittedName>
        <fullName evidence="2">Putative spermidine/putrescine transport system substrate-binding protein</fullName>
    </submittedName>
</protein>
<dbReference type="SUPFAM" id="SSF53850">
    <property type="entry name" value="Periplasmic binding protein-like II"/>
    <property type="match status" value="1"/>
</dbReference>
<accession>A0A1W1VY56</accession>
<dbReference type="Gene3D" id="3.40.190.10">
    <property type="entry name" value="Periplasmic binding protein-like II"/>
    <property type="match status" value="2"/>
</dbReference>
<dbReference type="RefSeq" id="WP_084665745.1">
    <property type="nucleotide sequence ID" value="NZ_LT838272.1"/>
</dbReference>
<dbReference type="Pfam" id="PF13416">
    <property type="entry name" value="SBP_bac_8"/>
    <property type="match status" value="1"/>
</dbReference>
<keyword evidence="1" id="KW-0732">Signal</keyword>
<evidence type="ECO:0000313" key="3">
    <source>
        <dbReference type="Proteomes" id="UP000192569"/>
    </source>
</evidence>
<sequence>MFKVFFGKRIYLVVIVLLIGILINGCGGQQSKVEGKKEQLKLPPELDTPIIKELAQKAKAEGGVINSYGMPDTWANYGEIYKEFERLFGIKHQDIDMGSTVVLSRMTEENASKNDVADLKPSLAEELAKRGLTSEYKPAGWDKIPEGQKGVGRDGSVWQAAYKGTIGWIVNTKLVKKIPRTWRELDSDEYKGLLAYLDPRATGTGINTVEAASLAMSGNPYNYKAGIEFLARLHKRGVVASVDPKVTVSKFQRGEVGILINFDYNLLKWRDELGVPSEIVIPSDGTVTSGGSVIMARNAPHPNTAKLFMEFLFSKYGQQLYAGGYVTPIRPDVELPPELAKKFPPKEAYSKAIFIDYQKESSVSDQIPQAWATAVGQ</sequence>
<dbReference type="GO" id="GO:0030975">
    <property type="term" value="F:thiamine binding"/>
    <property type="evidence" value="ECO:0007669"/>
    <property type="project" value="TreeGrafter"/>
</dbReference>
<dbReference type="PANTHER" id="PTHR30006:SF2">
    <property type="entry name" value="ABC TRANSPORTER SUBSTRATE-BINDING PROTEIN"/>
    <property type="match status" value="1"/>
</dbReference>
<keyword evidence="3" id="KW-1185">Reference proteome</keyword>
<dbReference type="GO" id="GO:0030288">
    <property type="term" value="C:outer membrane-bounded periplasmic space"/>
    <property type="evidence" value="ECO:0007669"/>
    <property type="project" value="TreeGrafter"/>
</dbReference>
<dbReference type="Proteomes" id="UP000192569">
    <property type="component" value="Chromosome I"/>
</dbReference>